<reference evidence="1 2" key="1">
    <citation type="submission" date="2021-05" db="EMBL/GenBank/DDBJ databases">
        <title>Molecular characterization for Shewanella algae harboring chromosomal blaOXA-55-like strains isolated from clinical and environment sample.</title>
        <authorList>
            <person name="Ohama Y."/>
            <person name="Aoki K."/>
            <person name="Harada S."/>
            <person name="Moriya K."/>
            <person name="Ishii Y."/>
            <person name="Tateda K."/>
        </authorList>
    </citation>
    <scope>NUCLEOTIDE SEQUENCE [LARGE SCALE GENOMIC DNA]</scope>
    <source>
        <strain evidence="1 2">MBTL60-118</strain>
    </source>
</reference>
<comment type="caution">
    <text evidence="1">The sequence shown here is derived from an EMBL/GenBank/DDBJ whole genome shotgun (WGS) entry which is preliminary data.</text>
</comment>
<evidence type="ECO:0000313" key="1">
    <source>
        <dbReference type="EMBL" id="GIU44991.1"/>
    </source>
</evidence>
<protein>
    <submittedName>
        <fullName evidence="1">Uncharacterized protein</fullName>
    </submittedName>
</protein>
<dbReference type="Proteomes" id="UP000773469">
    <property type="component" value="Unassembled WGS sequence"/>
</dbReference>
<gene>
    <name evidence="1" type="ORF">TUM3794_34240</name>
</gene>
<keyword evidence="2" id="KW-1185">Reference proteome</keyword>
<proteinExistence type="predicted"/>
<accession>A0ABQ4PBY5</accession>
<name>A0ABQ4PBY5_SHECO</name>
<dbReference type="EMBL" id="BPEU01000030">
    <property type="protein sequence ID" value="GIU44991.1"/>
    <property type="molecule type" value="Genomic_DNA"/>
</dbReference>
<evidence type="ECO:0000313" key="2">
    <source>
        <dbReference type="Proteomes" id="UP000773469"/>
    </source>
</evidence>
<sequence>MVTLWGNYEGISQYSVMADEQSVIFNQNVAIQDSQLASERSVLLALDSGDSPVATPQTEQPLIERIDNFNFVNDARRIVSSDNRAGLGRIPNYYLLVAFMEPVFLHSFTTTVNTPKFVEHWTSQISSSISRVSGWKDGNSLYSHHHTRFV</sequence>
<organism evidence="1 2">
    <name type="scientific">Shewanella colwelliana</name>
    <name type="common">Alteromonas colwelliana</name>
    <dbReference type="NCBI Taxonomy" id="23"/>
    <lineage>
        <taxon>Bacteria</taxon>
        <taxon>Pseudomonadati</taxon>
        <taxon>Pseudomonadota</taxon>
        <taxon>Gammaproteobacteria</taxon>
        <taxon>Alteromonadales</taxon>
        <taxon>Shewanellaceae</taxon>
        <taxon>Shewanella</taxon>
    </lineage>
</organism>